<dbReference type="InterPro" id="IPR003018">
    <property type="entry name" value="GAF"/>
</dbReference>
<evidence type="ECO:0000259" key="1">
    <source>
        <dbReference type="SMART" id="SM00065"/>
    </source>
</evidence>
<feature type="domain" description="GAF" evidence="1">
    <location>
        <begin position="145"/>
        <end position="279"/>
    </location>
</feature>
<sequence>MATSHDARVLVAVSDQTPSDYGADVVGALEASLNATVLSKRGSVATEYLRELGPTLDCVVVVSDRTVCVENLASVADEVPLLVYGDEVPAVPVDEVIATDGGTDLLARRVAARIERERERNALTEANAKLSALNAYTRELTGCQSIEEVSDTVVSAVTNALGHGRCVLALREGDEFYPYGHTLSDEPEIRLSVEEGVVGRTYRTGETQIVDDYATDPDFTRDIDGLRSVVSVPVGEAGVLQVSSNREAAFDRQDAEFVEIVASHAKEALARLQREADLRVERDRLHYFFEGIKSPAVYVESTDGSEPVLTEVNTAYEALFGTDAVGRPVSEAFPTESERELFGLEAPDEVVHRRITRESSEGPKDLVIGMVPVPITGVERSAFGLYAADVVFP</sequence>
<dbReference type="Pfam" id="PF13185">
    <property type="entry name" value="GAF_2"/>
    <property type="match status" value="1"/>
</dbReference>
<dbReference type="Proteomes" id="UP001596443">
    <property type="component" value="Unassembled WGS sequence"/>
</dbReference>
<dbReference type="SMART" id="SM00065">
    <property type="entry name" value="GAF"/>
    <property type="match status" value="1"/>
</dbReference>
<dbReference type="Gene3D" id="3.30.450.20">
    <property type="entry name" value="PAS domain"/>
    <property type="match status" value="1"/>
</dbReference>
<dbReference type="SUPFAM" id="SSF55781">
    <property type="entry name" value="GAF domain-like"/>
    <property type="match status" value="1"/>
</dbReference>
<evidence type="ECO:0000313" key="2">
    <source>
        <dbReference type="EMBL" id="MFC6787568.1"/>
    </source>
</evidence>
<dbReference type="InterPro" id="IPR029016">
    <property type="entry name" value="GAF-like_dom_sf"/>
</dbReference>
<dbReference type="EMBL" id="JBHSWX010000012">
    <property type="protein sequence ID" value="MFC6787568.1"/>
    <property type="molecule type" value="Genomic_DNA"/>
</dbReference>
<dbReference type="Gene3D" id="3.30.450.40">
    <property type="match status" value="1"/>
</dbReference>
<dbReference type="RefSeq" id="WP_284061719.1">
    <property type="nucleotide sequence ID" value="NZ_CP126158.1"/>
</dbReference>
<comment type="caution">
    <text evidence="2">The sequence shown here is derived from an EMBL/GenBank/DDBJ whole genome shotgun (WGS) entry which is preliminary data.</text>
</comment>
<gene>
    <name evidence="2" type="ORF">ACFQFD_16640</name>
</gene>
<evidence type="ECO:0000313" key="3">
    <source>
        <dbReference type="Proteomes" id="UP001596443"/>
    </source>
</evidence>
<accession>A0ABD5THN9</accession>
<proteinExistence type="predicted"/>
<dbReference type="AlphaFoldDB" id="A0ABD5THN9"/>
<dbReference type="GeneID" id="81210698"/>
<organism evidence="2 3">
    <name type="scientific">Halobaculum halobium</name>
    <dbReference type="NCBI Taxonomy" id="3032281"/>
    <lineage>
        <taxon>Archaea</taxon>
        <taxon>Methanobacteriati</taxon>
        <taxon>Methanobacteriota</taxon>
        <taxon>Stenosarchaea group</taxon>
        <taxon>Halobacteria</taxon>
        <taxon>Halobacteriales</taxon>
        <taxon>Haloferacaceae</taxon>
        <taxon>Halobaculum</taxon>
    </lineage>
</organism>
<protein>
    <submittedName>
        <fullName evidence="2">GAF domain-containing protein</fullName>
    </submittedName>
</protein>
<keyword evidence="3" id="KW-1185">Reference proteome</keyword>
<reference evidence="2 3" key="1">
    <citation type="journal article" date="2019" name="Int. J. Syst. Evol. Microbiol.">
        <title>The Global Catalogue of Microorganisms (GCM) 10K type strain sequencing project: providing services to taxonomists for standard genome sequencing and annotation.</title>
        <authorList>
            <consortium name="The Broad Institute Genomics Platform"/>
            <consortium name="The Broad Institute Genome Sequencing Center for Infectious Disease"/>
            <person name="Wu L."/>
            <person name="Ma J."/>
        </authorList>
    </citation>
    <scope>NUCLEOTIDE SEQUENCE [LARGE SCALE GENOMIC DNA]</scope>
    <source>
        <strain evidence="2 3">SYNS20</strain>
    </source>
</reference>
<name>A0ABD5THN9_9EURY</name>